<sequence>MTKTAIITGAGNGIGRATVIHLIGEGWRVAALDKDGEALDEIAASLPADQLLTFTADLGEEDAVKSAFKAIADWADNAALLVNNSGIAQPHAGPLEDLTLDKWQGWIDASLTAAFLCSRAALPLLRAHANAADEASAIVNITSTRAIQSEPDTFGYAAAKGGLAALTHCMAVSLGPQIRVNAIAPGWIETGPWQKEANRAQPDHSAKAEKQHPVGRIGKPQDIAEAVAWLAGPASGFVTGQQLAIDGGMTRKMIYVS</sequence>
<gene>
    <name evidence="4" type="ORF">GCM10010990_04270</name>
</gene>
<name>A0A916YSN7_9SPHN</name>
<dbReference type="PRINTS" id="PR00081">
    <property type="entry name" value="GDHRDH"/>
</dbReference>
<dbReference type="PRINTS" id="PR00080">
    <property type="entry name" value="SDRFAMILY"/>
</dbReference>
<dbReference type="PANTHER" id="PTHR24321">
    <property type="entry name" value="DEHYDROGENASES, SHORT CHAIN"/>
    <property type="match status" value="1"/>
</dbReference>
<organism evidence="4 5">
    <name type="scientific">Croceicoccus mobilis</name>
    <dbReference type="NCBI Taxonomy" id="1703339"/>
    <lineage>
        <taxon>Bacteria</taxon>
        <taxon>Pseudomonadati</taxon>
        <taxon>Pseudomonadota</taxon>
        <taxon>Alphaproteobacteria</taxon>
        <taxon>Sphingomonadales</taxon>
        <taxon>Erythrobacteraceae</taxon>
        <taxon>Croceicoccus</taxon>
    </lineage>
</organism>
<keyword evidence="5" id="KW-1185">Reference proteome</keyword>
<evidence type="ECO:0000256" key="2">
    <source>
        <dbReference type="ARBA" id="ARBA00023002"/>
    </source>
</evidence>
<keyword evidence="2" id="KW-0560">Oxidoreductase</keyword>
<dbReference type="InterPro" id="IPR036291">
    <property type="entry name" value="NAD(P)-bd_dom_sf"/>
</dbReference>
<dbReference type="Gene3D" id="3.40.50.720">
    <property type="entry name" value="NAD(P)-binding Rossmann-like Domain"/>
    <property type="match status" value="1"/>
</dbReference>
<dbReference type="AlphaFoldDB" id="A0A916YSN7"/>
<evidence type="ECO:0000313" key="5">
    <source>
        <dbReference type="Proteomes" id="UP000612349"/>
    </source>
</evidence>
<evidence type="ECO:0000313" key="4">
    <source>
        <dbReference type="EMBL" id="GGD58100.1"/>
    </source>
</evidence>
<evidence type="ECO:0000256" key="1">
    <source>
        <dbReference type="ARBA" id="ARBA00006484"/>
    </source>
</evidence>
<evidence type="ECO:0000256" key="3">
    <source>
        <dbReference type="SAM" id="MobiDB-lite"/>
    </source>
</evidence>
<dbReference type="Proteomes" id="UP000612349">
    <property type="component" value="Unassembled WGS sequence"/>
</dbReference>
<reference evidence="4" key="1">
    <citation type="journal article" date="2014" name="Int. J. Syst. Evol. Microbiol.">
        <title>Complete genome sequence of Corynebacterium casei LMG S-19264T (=DSM 44701T), isolated from a smear-ripened cheese.</title>
        <authorList>
            <consortium name="US DOE Joint Genome Institute (JGI-PGF)"/>
            <person name="Walter F."/>
            <person name="Albersmeier A."/>
            <person name="Kalinowski J."/>
            <person name="Ruckert C."/>
        </authorList>
    </citation>
    <scope>NUCLEOTIDE SEQUENCE</scope>
    <source>
        <strain evidence="4">CGMCC 1.15360</strain>
    </source>
</reference>
<feature type="compositionally biased region" description="Basic and acidic residues" evidence="3">
    <location>
        <begin position="196"/>
        <end position="212"/>
    </location>
</feature>
<dbReference type="EMBL" id="BMIP01000001">
    <property type="protein sequence ID" value="GGD58100.1"/>
    <property type="molecule type" value="Genomic_DNA"/>
</dbReference>
<dbReference type="FunFam" id="3.40.50.720:FF:000084">
    <property type="entry name" value="Short-chain dehydrogenase reductase"/>
    <property type="match status" value="1"/>
</dbReference>
<dbReference type="InterPro" id="IPR002347">
    <property type="entry name" value="SDR_fam"/>
</dbReference>
<dbReference type="RefSeq" id="WP_066772868.1">
    <property type="nucleotide sequence ID" value="NZ_BMIP01000001.1"/>
</dbReference>
<proteinExistence type="inferred from homology"/>
<feature type="region of interest" description="Disordered" evidence="3">
    <location>
        <begin position="196"/>
        <end position="216"/>
    </location>
</feature>
<dbReference type="PANTHER" id="PTHR24321:SF14">
    <property type="entry name" value="SHORT-CHAIN TYPE DEHYDROGENASE_REDUCTASE BLR2146-RELATED"/>
    <property type="match status" value="1"/>
</dbReference>
<dbReference type="GO" id="GO:0016491">
    <property type="term" value="F:oxidoreductase activity"/>
    <property type="evidence" value="ECO:0007669"/>
    <property type="project" value="UniProtKB-KW"/>
</dbReference>
<comment type="similarity">
    <text evidence="1">Belongs to the short-chain dehydrogenases/reductases (SDR) family.</text>
</comment>
<protein>
    <submittedName>
        <fullName evidence="4">Oxidoreductase</fullName>
    </submittedName>
</protein>
<comment type="caution">
    <text evidence="4">The sequence shown here is derived from an EMBL/GenBank/DDBJ whole genome shotgun (WGS) entry which is preliminary data.</text>
</comment>
<dbReference type="Pfam" id="PF13561">
    <property type="entry name" value="adh_short_C2"/>
    <property type="match status" value="1"/>
</dbReference>
<dbReference type="SUPFAM" id="SSF51735">
    <property type="entry name" value="NAD(P)-binding Rossmann-fold domains"/>
    <property type="match status" value="1"/>
</dbReference>
<dbReference type="OrthoDB" id="7432199at2"/>
<accession>A0A916YSN7</accession>
<dbReference type="InterPro" id="IPR020904">
    <property type="entry name" value="Sc_DH/Rdtase_CS"/>
</dbReference>
<reference evidence="4" key="2">
    <citation type="submission" date="2020-09" db="EMBL/GenBank/DDBJ databases">
        <authorList>
            <person name="Sun Q."/>
            <person name="Zhou Y."/>
        </authorList>
    </citation>
    <scope>NUCLEOTIDE SEQUENCE</scope>
    <source>
        <strain evidence="4">CGMCC 1.15360</strain>
    </source>
</reference>
<dbReference type="PROSITE" id="PS00061">
    <property type="entry name" value="ADH_SHORT"/>
    <property type="match status" value="1"/>
</dbReference>